<dbReference type="Gene3D" id="3.40.30.10">
    <property type="entry name" value="Glutaredoxin"/>
    <property type="match status" value="1"/>
</dbReference>
<feature type="compositionally biased region" description="Acidic residues" evidence="6">
    <location>
        <begin position="76"/>
        <end position="93"/>
    </location>
</feature>
<comment type="subunit">
    <text evidence="4">Predominantly monomer. Can form homodimers but homodimerization is not essential for enzyme activity. Interacts with USP20 and USP33. Interacts with MARCHF6.</text>
</comment>
<evidence type="ECO:0000313" key="7">
    <source>
        <dbReference type="EMBL" id="KAH0515272.1"/>
    </source>
</evidence>
<dbReference type="PANTHER" id="PTHR11781">
    <property type="entry name" value="IODOTHYRONINE DEIODINASE"/>
    <property type="match status" value="1"/>
</dbReference>
<accession>A0A8J6L5Z6</accession>
<keyword evidence="5" id="KW-0712">Selenocysteine</keyword>
<keyword evidence="1" id="KW-0812">Transmembrane</keyword>
<proteinExistence type="inferred from homology"/>
<feature type="region of interest" description="Disordered" evidence="6">
    <location>
        <begin position="75"/>
        <end position="98"/>
    </location>
</feature>
<dbReference type="GO" id="GO:0004800">
    <property type="term" value="F:thyroxine 5'-deiodinase activity"/>
    <property type="evidence" value="ECO:0007669"/>
    <property type="project" value="InterPro"/>
</dbReference>
<keyword evidence="5" id="KW-0893">Thyroid hormones biosynthesis</keyword>
<name>A0A8J6L5Z6_MICOH</name>
<dbReference type="InterPro" id="IPR000643">
    <property type="entry name" value="Iodothyronine_deiodinase"/>
</dbReference>
<reference evidence="7" key="1">
    <citation type="submission" date="2020-03" db="EMBL/GenBank/DDBJ databases">
        <title>Studies in the Genomics of Life Span.</title>
        <authorList>
            <person name="Glass D."/>
        </authorList>
    </citation>
    <scope>NUCLEOTIDE SEQUENCE</scope>
    <source>
        <strain evidence="7">LTLLF</strain>
        <tissue evidence="7">Muscle</tissue>
    </source>
</reference>
<evidence type="ECO:0000256" key="4">
    <source>
        <dbReference type="ARBA" id="ARBA00065456"/>
    </source>
</evidence>
<evidence type="ECO:0000256" key="6">
    <source>
        <dbReference type="SAM" id="MobiDB-lite"/>
    </source>
</evidence>
<organism evidence="7 8">
    <name type="scientific">Microtus ochrogaster</name>
    <name type="common">Prairie vole</name>
    <dbReference type="NCBI Taxonomy" id="79684"/>
    <lineage>
        <taxon>Eukaryota</taxon>
        <taxon>Metazoa</taxon>
        <taxon>Chordata</taxon>
        <taxon>Craniata</taxon>
        <taxon>Vertebrata</taxon>
        <taxon>Euteleostomi</taxon>
        <taxon>Mammalia</taxon>
        <taxon>Eutheria</taxon>
        <taxon>Euarchontoglires</taxon>
        <taxon>Glires</taxon>
        <taxon>Rodentia</taxon>
        <taxon>Myomorpha</taxon>
        <taxon>Muroidea</taxon>
        <taxon>Cricetidae</taxon>
        <taxon>Arvicolinae</taxon>
        <taxon>Microtus</taxon>
    </lineage>
</organism>
<dbReference type="EMBL" id="JAATJU010020946">
    <property type="protein sequence ID" value="KAH0515272.1"/>
    <property type="molecule type" value="Genomic_DNA"/>
</dbReference>
<evidence type="ECO:0000256" key="2">
    <source>
        <dbReference type="ARBA" id="ARBA00022989"/>
    </source>
</evidence>
<keyword evidence="2" id="KW-1133">Transmembrane helix</keyword>
<dbReference type="PANTHER" id="PTHR11781:SF20">
    <property type="entry name" value="TYPE II IODOTHYRONINE DEIODINASE"/>
    <property type="match status" value="1"/>
</dbReference>
<dbReference type="PIRSF" id="PIRSF001330">
    <property type="entry name" value="IOD"/>
    <property type="match status" value="1"/>
</dbReference>
<dbReference type="GO" id="GO:0042403">
    <property type="term" value="P:thyroid hormone metabolic process"/>
    <property type="evidence" value="ECO:0007669"/>
    <property type="project" value="TreeGrafter"/>
</dbReference>
<keyword evidence="5" id="KW-0560">Oxidoreductase</keyword>
<sequence length="306" mass="34357">MGLLSVDLLITLQILPVFFSNCLFLALYDSVILLKHVALLLSRSKSTRGEWRRMLTSEGLRCVWKSFLLDAYKQSDDDDDDDDDDGDDDDDDSDHTLAPSFLREPRDVISSKLANASPTPLVGIVFLSTEMTLTVQMRAIKVKLGEDAPNSSVVHVSNPEADNNYALKKTADGAECHLLDFATFRQLVEEFSSVADFLLVYIDEAHPSDGWAVPGDSSLSFEVKKHRNQEDRCAAAQQLLERFSLPPQCQVVADRMDNNANVAYGVAFERVCIVQRQKIAYLGGKGPFNYNLQEVRSWLEKNFNKR</sequence>
<dbReference type="GO" id="GO:0012505">
    <property type="term" value="C:endomembrane system"/>
    <property type="evidence" value="ECO:0007669"/>
    <property type="project" value="UniProtKB-SubCell"/>
</dbReference>
<keyword evidence="2" id="KW-0472">Membrane</keyword>
<dbReference type="Proteomes" id="UP000710432">
    <property type="component" value="Unassembled WGS sequence"/>
</dbReference>
<dbReference type="Pfam" id="PF00837">
    <property type="entry name" value="T4_deiodinase"/>
    <property type="match status" value="2"/>
</dbReference>
<gene>
    <name evidence="7" type="ORF">LTLLF_131310</name>
</gene>
<comment type="caution">
    <text evidence="7">The sequence shown here is derived from an EMBL/GenBank/DDBJ whole genome shotgun (WGS) entry which is preliminary data.</text>
</comment>
<evidence type="ECO:0000256" key="5">
    <source>
        <dbReference type="RuleBase" id="RU000676"/>
    </source>
</evidence>
<protein>
    <recommendedName>
        <fullName evidence="5">Iodothyronine deiodinase</fullName>
    </recommendedName>
</protein>
<dbReference type="AlphaFoldDB" id="A0A8J6L5Z6"/>
<comment type="similarity">
    <text evidence="5">Belongs to the iodothyronine deiodinase family.</text>
</comment>
<evidence type="ECO:0000313" key="8">
    <source>
        <dbReference type="Proteomes" id="UP000710432"/>
    </source>
</evidence>
<comment type="subcellular location">
    <subcellularLocation>
        <location evidence="3">Endomembrane system</location>
        <topology evidence="3">Single-pass membrane protein</topology>
    </subcellularLocation>
</comment>
<dbReference type="GO" id="GO:0042446">
    <property type="term" value="P:hormone biosynthetic process"/>
    <property type="evidence" value="ECO:0007669"/>
    <property type="project" value="UniProtKB-KW"/>
</dbReference>
<comment type="function">
    <text evidence="5">Responsible for the deiodination of T4 (3,5,3',5'-tetraiodothyronine).</text>
</comment>
<evidence type="ECO:0000256" key="3">
    <source>
        <dbReference type="ARBA" id="ARBA00037847"/>
    </source>
</evidence>
<evidence type="ECO:0000256" key="1">
    <source>
        <dbReference type="ARBA" id="ARBA00022692"/>
    </source>
</evidence>